<accession>D7G002</accession>
<sequence length="395" mass="42448">MAKVGAIAGSMYHMAMFFLLSTIVLGAAFIATSMSSRFFKWSVEGCAAFGNGDVPGSSERIIVYDLDVTVDIGWREFTVTTLDQGTETIGECLEELKQGQTYSIGDYQDNNASLAGLGMVASWALGVLVALYTFVALLGARHGQRRGGVSLKMLTKWCALFTVGLVTATTVFWWLVEGKFGKRQESLAPRLFQRVEEGAKLCSNSSTEDQCNEATWSMDAPGWALSMGVTAMFAFGAATFLLWIIAPRVDHLNSGIEEIEVAEPAKPPVGNIVMEKTPLPEEKTRGKDRRSAKTGVRAGGKAPSSTVQGGGPADAGPDPMTYALEEGRDEELGSVDDDDEEEVVYQNHQVHHAVINHSNPNPTQMVDDQGASQREGRAGSVPKEGGAARATPLFL</sequence>
<feature type="transmembrane region" description="Helical" evidence="2">
    <location>
        <begin position="114"/>
        <end position="137"/>
    </location>
</feature>
<feature type="region of interest" description="Disordered" evidence="1">
    <location>
        <begin position="354"/>
        <end position="395"/>
    </location>
</feature>
<dbReference type="AlphaFoldDB" id="D7G002"/>
<dbReference type="OrthoDB" id="10310525at2759"/>
<feature type="transmembrane region" description="Helical" evidence="2">
    <location>
        <begin position="223"/>
        <end position="246"/>
    </location>
</feature>
<name>D7G002_ECTSI</name>
<proteinExistence type="predicted"/>
<dbReference type="EMBL" id="FN648586">
    <property type="protein sequence ID" value="CBJ48627.1"/>
    <property type="molecule type" value="Genomic_DNA"/>
</dbReference>
<reference evidence="3 4" key="1">
    <citation type="journal article" date="2010" name="Nature">
        <title>The Ectocarpus genome and the independent evolution of multicellularity in brown algae.</title>
        <authorList>
            <person name="Cock J.M."/>
            <person name="Sterck L."/>
            <person name="Rouze P."/>
            <person name="Scornet D."/>
            <person name="Allen A.E."/>
            <person name="Amoutzias G."/>
            <person name="Anthouard V."/>
            <person name="Artiguenave F."/>
            <person name="Aury J.M."/>
            <person name="Badger J.H."/>
            <person name="Beszteri B."/>
            <person name="Billiau K."/>
            <person name="Bonnet E."/>
            <person name="Bothwell J.H."/>
            <person name="Bowler C."/>
            <person name="Boyen C."/>
            <person name="Brownlee C."/>
            <person name="Carrano C.J."/>
            <person name="Charrier B."/>
            <person name="Cho G.Y."/>
            <person name="Coelho S.M."/>
            <person name="Collen J."/>
            <person name="Corre E."/>
            <person name="Da Silva C."/>
            <person name="Delage L."/>
            <person name="Delaroque N."/>
            <person name="Dittami S.M."/>
            <person name="Doulbeau S."/>
            <person name="Elias M."/>
            <person name="Farnham G."/>
            <person name="Gachon C.M."/>
            <person name="Gschloessl B."/>
            <person name="Heesch S."/>
            <person name="Jabbari K."/>
            <person name="Jubin C."/>
            <person name="Kawai H."/>
            <person name="Kimura K."/>
            <person name="Kloareg B."/>
            <person name="Kupper F.C."/>
            <person name="Lang D."/>
            <person name="Le Bail A."/>
            <person name="Leblanc C."/>
            <person name="Lerouge P."/>
            <person name="Lohr M."/>
            <person name="Lopez P.J."/>
            <person name="Martens C."/>
            <person name="Maumus F."/>
            <person name="Michel G."/>
            <person name="Miranda-Saavedra D."/>
            <person name="Morales J."/>
            <person name="Moreau H."/>
            <person name="Motomura T."/>
            <person name="Nagasato C."/>
            <person name="Napoli C.A."/>
            <person name="Nelson D.R."/>
            <person name="Nyvall-Collen P."/>
            <person name="Peters A.F."/>
            <person name="Pommier C."/>
            <person name="Potin P."/>
            <person name="Poulain J."/>
            <person name="Quesneville H."/>
            <person name="Read B."/>
            <person name="Rensing S.A."/>
            <person name="Ritter A."/>
            <person name="Rousvoal S."/>
            <person name="Samanta M."/>
            <person name="Samson G."/>
            <person name="Schroeder D.C."/>
            <person name="Segurens B."/>
            <person name="Strittmatter M."/>
            <person name="Tonon T."/>
            <person name="Tregear J.W."/>
            <person name="Valentin K."/>
            <person name="von Dassow P."/>
            <person name="Yamagishi T."/>
            <person name="Van de Peer Y."/>
            <person name="Wincker P."/>
        </authorList>
    </citation>
    <scope>NUCLEOTIDE SEQUENCE [LARGE SCALE GENOMIC DNA]</scope>
    <source>
        <strain evidence="4">Ec32 / CCAP1310/4</strain>
    </source>
</reference>
<dbReference type="EMBL" id="FN649746">
    <property type="protein sequence ID" value="CBJ48627.1"/>
    <property type="molecule type" value="Genomic_DNA"/>
</dbReference>
<feature type="transmembrane region" description="Helical" evidence="2">
    <location>
        <begin position="12"/>
        <end position="31"/>
    </location>
</feature>
<feature type="region of interest" description="Disordered" evidence="1">
    <location>
        <begin position="269"/>
        <end position="322"/>
    </location>
</feature>
<organism evidence="3 4">
    <name type="scientific">Ectocarpus siliculosus</name>
    <name type="common">Brown alga</name>
    <name type="synonym">Conferva siliculosa</name>
    <dbReference type="NCBI Taxonomy" id="2880"/>
    <lineage>
        <taxon>Eukaryota</taxon>
        <taxon>Sar</taxon>
        <taxon>Stramenopiles</taxon>
        <taxon>Ochrophyta</taxon>
        <taxon>PX clade</taxon>
        <taxon>Phaeophyceae</taxon>
        <taxon>Ectocarpales</taxon>
        <taxon>Ectocarpaceae</taxon>
        <taxon>Ectocarpus</taxon>
    </lineage>
</organism>
<feature type="compositionally biased region" description="Basic and acidic residues" evidence="1">
    <location>
        <begin position="278"/>
        <end position="291"/>
    </location>
</feature>
<keyword evidence="2" id="KW-0472">Membrane</keyword>
<evidence type="ECO:0000313" key="3">
    <source>
        <dbReference type="EMBL" id="CBJ48627.1"/>
    </source>
</evidence>
<protein>
    <submittedName>
        <fullName evidence="3">Uncharacterized protein</fullName>
    </submittedName>
</protein>
<feature type="compositionally biased region" description="Polar residues" evidence="1">
    <location>
        <begin position="356"/>
        <end position="372"/>
    </location>
</feature>
<keyword evidence="4" id="KW-1185">Reference proteome</keyword>
<evidence type="ECO:0000256" key="1">
    <source>
        <dbReference type="SAM" id="MobiDB-lite"/>
    </source>
</evidence>
<keyword evidence="2" id="KW-1133">Transmembrane helix</keyword>
<dbReference type="InParanoid" id="D7G002"/>
<dbReference type="Proteomes" id="UP000002630">
    <property type="component" value="Linkage Group LG21"/>
</dbReference>
<evidence type="ECO:0000313" key="4">
    <source>
        <dbReference type="Proteomes" id="UP000002630"/>
    </source>
</evidence>
<gene>
    <name evidence="3" type="ORF">Esi_0039_0106</name>
</gene>
<keyword evidence="2" id="KW-0812">Transmembrane</keyword>
<feature type="transmembrane region" description="Helical" evidence="2">
    <location>
        <begin position="157"/>
        <end position="176"/>
    </location>
</feature>
<evidence type="ECO:0000256" key="2">
    <source>
        <dbReference type="SAM" id="Phobius"/>
    </source>
</evidence>